<keyword evidence="1" id="KW-0812">Transmembrane</keyword>
<reference evidence="2 3" key="1">
    <citation type="submission" date="2017-05" db="EMBL/GenBank/DDBJ databases">
        <title>Vagococcus spp. assemblies.</title>
        <authorList>
            <person name="Gulvik C.A."/>
        </authorList>
    </citation>
    <scope>NUCLEOTIDE SEQUENCE [LARGE SCALE GENOMIC DNA]</scope>
    <source>
        <strain evidence="2 3">SS1714</strain>
    </source>
</reference>
<dbReference type="AlphaFoldDB" id="A0A430AQJ2"/>
<evidence type="ECO:0000256" key="1">
    <source>
        <dbReference type="SAM" id="Phobius"/>
    </source>
</evidence>
<keyword evidence="3" id="KW-1185">Reference proteome</keyword>
<accession>A0A430AQJ2</accession>
<gene>
    <name evidence="2" type="ORF">CBF28_14000</name>
</gene>
<sequence>MTETEDKKKDSFSFKKGCSLFFILINLLIFLGILTMCSVPKEKYKPYLSAGEEYYKEVLEISPKISHRKYYADEGGGFSIKVQFNPEQMQENLVKLYTKNQTEYSFRATSVESQTVGISKKAIKTIEQANGYSEYNKPVSEMLNELLEIDNPDSELFEKSNHFRVNLYSTDLLFWNKVLFHFEDLRKKTFNERFEWFAKQVDENTFFCVRVDVYGESFLFDTLKDDNIPVKNFPIGTIFIMKSEFDNERVIYESDETFQLIKSQNDYPVSY</sequence>
<dbReference type="EMBL" id="NGKB01000019">
    <property type="protein sequence ID" value="RSU10204.1"/>
    <property type="molecule type" value="Genomic_DNA"/>
</dbReference>
<evidence type="ECO:0000313" key="2">
    <source>
        <dbReference type="EMBL" id="RSU10204.1"/>
    </source>
</evidence>
<keyword evidence="1" id="KW-1133">Transmembrane helix</keyword>
<keyword evidence="1" id="KW-0472">Membrane</keyword>
<comment type="caution">
    <text evidence="2">The sequence shown here is derived from an EMBL/GenBank/DDBJ whole genome shotgun (WGS) entry which is preliminary data.</text>
</comment>
<dbReference type="Proteomes" id="UP000288028">
    <property type="component" value="Unassembled WGS sequence"/>
</dbReference>
<dbReference type="OrthoDB" id="1645729at2"/>
<organism evidence="2 3">
    <name type="scientific">Vagococcus carniphilus</name>
    <dbReference type="NCBI Taxonomy" id="218144"/>
    <lineage>
        <taxon>Bacteria</taxon>
        <taxon>Bacillati</taxon>
        <taxon>Bacillota</taxon>
        <taxon>Bacilli</taxon>
        <taxon>Lactobacillales</taxon>
        <taxon>Enterococcaceae</taxon>
        <taxon>Vagococcus</taxon>
    </lineage>
</organism>
<feature type="transmembrane region" description="Helical" evidence="1">
    <location>
        <begin position="20"/>
        <end position="39"/>
    </location>
</feature>
<dbReference type="GeneID" id="95581512"/>
<proteinExistence type="predicted"/>
<protein>
    <submittedName>
        <fullName evidence="2">Uncharacterized protein</fullName>
    </submittedName>
</protein>
<dbReference type="RefSeq" id="WP_126796292.1">
    <property type="nucleotide sequence ID" value="NZ_CP060720.1"/>
</dbReference>
<name>A0A430AQJ2_9ENTE</name>
<evidence type="ECO:0000313" key="3">
    <source>
        <dbReference type="Proteomes" id="UP000288028"/>
    </source>
</evidence>